<dbReference type="Proteomes" id="UP000095131">
    <property type="component" value="Unassembled WGS sequence"/>
</dbReference>
<gene>
    <name evidence="1" type="ORF">VSF3289_00337</name>
</gene>
<accession>A0A1E3WJY2</accession>
<name>A0A1E3WJY2_9VIBR</name>
<evidence type="ECO:0000313" key="1">
    <source>
        <dbReference type="EMBL" id="ODS10099.1"/>
    </source>
</evidence>
<reference evidence="1 2" key="1">
    <citation type="submission" date="2016-08" db="EMBL/GenBank/DDBJ databases">
        <title>Genome sequencing of Vibrio scophthalmi strain FP3289, an isolated from Paralichthys olivaceus.</title>
        <authorList>
            <person name="Han H.-J."/>
        </authorList>
    </citation>
    <scope>NUCLEOTIDE SEQUENCE [LARGE SCALE GENOMIC DNA]</scope>
    <source>
        <strain evidence="1 2">FP3289</strain>
    </source>
</reference>
<comment type="caution">
    <text evidence="1">The sequence shown here is derived from an EMBL/GenBank/DDBJ whole genome shotgun (WGS) entry which is preliminary data.</text>
</comment>
<dbReference type="PATRIC" id="fig|45658.8.peg.339"/>
<evidence type="ECO:0000313" key="2">
    <source>
        <dbReference type="Proteomes" id="UP000095131"/>
    </source>
</evidence>
<protein>
    <submittedName>
        <fullName evidence="1">Protein P5</fullName>
    </submittedName>
</protein>
<dbReference type="AlphaFoldDB" id="A0A1E3WJY2"/>
<dbReference type="EMBL" id="MDCJ01000002">
    <property type="protein sequence ID" value="ODS10099.1"/>
    <property type="molecule type" value="Genomic_DNA"/>
</dbReference>
<sequence length="169" mass="18914">MLGAEMDAKKIILAVLALFIMAGLVMKKVIKPRGFRNNNPLNIDYNKANNWDGQMGIETDVPKGVKPRFIKFSSMEYGVRAAAKLVKNYMNIHGLRTVHGIINRWAPDSENVTHAYVEHVAHKLGVSPYEPILESDIPELLYYMIKHENGEYLDMATVIEGSKMAGIAA</sequence>
<organism evidence="1 2">
    <name type="scientific">Vibrio scophthalmi</name>
    <dbReference type="NCBI Taxonomy" id="45658"/>
    <lineage>
        <taxon>Bacteria</taxon>
        <taxon>Pseudomonadati</taxon>
        <taxon>Pseudomonadota</taxon>
        <taxon>Gammaproteobacteria</taxon>
        <taxon>Vibrionales</taxon>
        <taxon>Vibrionaceae</taxon>
        <taxon>Vibrio</taxon>
    </lineage>
</organism>
<proteinExistence type="predicted"/>